<dbReference type="GO" id="GO:0032218">
    <property type="term" value="P:riboflavin transport"/>
    <property type="evidence" value="ECO:0007669"/>
    <property type="project" value="TreeGrafter"/>
</dbReference>
<evidence type="ECO:0000259" key="5">
    <source>
        <dbReference type="PROSITE" id="PS50850"/>
    </source>
</evidence>
<dbReference type="PANTHER" id="PTHR11360:SF177">
    <property type="entry name" value="RIBOFLAVIN TRANSPORTER MCH5"/>
    <property type="match status" value="1"/>
</dbReference>
<evidence type="ECO:0000256" key="1">
    <source>
        <dbReference type="ARBA" id="ARBA00004141"/>
    </source>
</evidence>
<dbReference type="GeneID" id="90074397"/>
<feature type="transmembrane region" description="Helical" evidence="4">
    <location>
        <begin position="131"/>
        <end position="149"/>
    </location>
</feature>
<dbReference type="InterPro" id="IPR050327">
    <property type="entry name" value="Proton-linked_MCT"/>
</dbReference>
<comment type="similarity">
    <text evidence="2">Belongs to the major facilitator superfamily. Monocarboxylate porter (TC 2.A.1.13) family.</text>
</comment>
<keyword evidence="4" id="KW-0812">Transmembrane</keyword>
<dbReference type="Gene3D" id="1.20.1250.20">
    <property type="entry name" value="MFS general substrate transporter like domains"/>
    <property type="match status" value="2"/>
</dbReference>
<dbReference type="GO" id="GO:0016020">
    <property type="term" value="C:membrane"/>
    <property type="evidence" value="ECO:0007669"/>
    <property type="project" value="UniProtKB-SubCell"/>
</dbReference>
<name>A0AAV5QPB0_9ASCO</name>
<feature type="transmembrane region" description="Helical" evidence="4">
    <location>
        <begin position="250"/>
        <end position="270"/>
    </location>
</feature>
<organism evidence="6 7">
    <name type="scientific">Saccharomycopsis crataegensis</name>
    <dbReference type="NCBI Taxonomy" id="43959"/>
    <lineage>
        <taxon>Eukaryota</taxon>
        <taxon>Fungi</taxon>
        <taxon>Dikarya</taxon>
        <taxon>Ascomycota</taxon>
        <taxon>Saccharomycotina</taxon>
        <taxon>Saccharomycetes</taxon>
        <taxon>Saccharomycopsidaceae</taxon>
        <taxon>Saccharomycopsis</taxon>
    </lineage>
</organism>
<dbReference type="InterPro" id="IPR036259">
    <property type="entry name" value="MFS_trans_sf"/>
</dbReference>
<dbReference type="InterPro" id="IPR011701">
    <property type="entry name" value="MFS"/>
</dbReference>
<feature type="transmembrane region" description="Helical" evidence="4">
    <location>
        <begin position="468"/>
        <end position="490"/>
    </location>
</feature>
<feature type="transmembrane region" description="Helical" evidence="4">
    <location>
        <begin position="183"/>
        <end position="206"/>
    </location>
</feature>
<feature type="compositionally biased region" description="Basic and acidic residues" evidence="3">
    <location>
        <begin position="30"/>
        <end position="39"/>
    </location>
</feature>
<dbReference type="RefSeq" id="XP_064853418.1">
    <property type="nucleotide sequence ID" value="XM_064997346.1"/>
</dbReference>
<feature type="transmembrane region" description="Helical" evidence="4">
    <location>
        <begin position="436"/>
        <end position="456"/>
    </location>
</feature>
<feature type="compositionally biased region" description="Basic residues" evidence="3">
    <location>
        <begin position="40"/>
        <end position="51"/>
    </location>
</feature>
<dbReference type="InterPro" id="IPR020846">
    <property type="entry name" value="MFS_dom"/>
</dbReference>
<accession>A0AAV5QPB0</accession>
<comment type="caution">
    <text evidence="6">The sequence shown here is derived from an EMBL/GenBank/DDBJ whole genome shotgun (WGS) entry which is preliminary data.</text>
</comment>
<dbReference type="Pfam" id="PF07690">
    <property type="entry name" value="MFS_1"/>
    <property type="match status" value="1"/>
</dbReference>
<proteinExistence type="inferred from homology"/>
<comment type="subcellular location">
    <subcellularLocation>
        <location evidence="1">Membrane</location>
        <topology evidence="1">Multi-pass membrane protein</topology>
    </subcellularLocation>
</comment>
<protein>
    <submittedName>
        <fullName evidence="6">Mch5 protein</fullName>
    </submittedName>
</protein>
<keyword evidence="7" id="KW-1185">Reference proteome</keyword>
<feature type="transmembrane region" description="Helical" evidence="4">
    <location>
        <begin position="371"/>
        <end position="392"/>
    </location>
</feature>
<keyword evidence="4" id="KW-1133">Transmembrane helix</keyword>
<feature type="transmembrane region" description="Helical" evidence="4">
    <location>
        <begin position="308"/>
        <end position="330"/>
    </location>
</feature>
<feature type="transmembrane region" description="Helical" evidence="4">
    <location>
        <begin position="398"/>
        <end position="424"/>
    </location>
</feature>
<keyword evidence="4" id="KW-0472">Membrane</keyword>
<evidence type="ECO:0000313" key="7">
    <source>
        <dbReference type="Proteomes" id="UP001360560"/>
    </source>
</evidence>
<dbReference type="Proteomes" id="UP001360560">
    <property type="component" value="Unassembled WGS sequence"/>
</dbReference>
<dbReference type="AlphaFoldDB" id="A0AAV5QPB0"/>
<feature type="domain" description="Major facilitator superfamily (MFS) profile" evidence="5">
    <location>
        <begin position="90"/>
        <end position="490"/>
    </location>
</feature>
<dbReference type="EMBL" id="BTFZ01000011">
    <property type="protein sequence ID" value="GMM36422.1"/>
    <property type="molecule type" value="Genomic_DNA"/>
</dbReference>
<dbReference type="CDD" id="cd17352">
    <property type="entry name" value="MFS_MCT_SLC16"/>
    <property type="match status" value="1"/>
</dbReference>
<dbReference type="PROSITE" id="PS50850">
    <property type="entry name" value="MFS"/>
    <property type="match status" value="1"/>
</dbReference>
<dbReference type="GO" id="GO:0022857">
    <property type="term" value="F:transmembrane transporter activity"/>
    <property type="evidence" value="ECO:0007669"/>
    <property type="project" value="InterPro"/>
</dbReference>
<evidence type="ECO:0000256" key="2">
    <source>
        <dbReference type="ARBA" id="ARBA00006727"/>
    </source>
</evidence>
<dbReference type="PANTHER" id="PTHR11360">
    <property type="entry name" value="MONOCARBOXYLATE TRANSPORTER"/>
    <property type="match status" value="1"/>
</dbReference>
<feature type="region of interest" description="Disordered" evidence="3">
    <location>
        <begin position="21"/>
        <end position="79"/>
    </location>
</feature>
<evidence type="ECO:0000256" key="3">
    <source>
        <dbReference type="SAM" id="MobiDB-lite"/>
    </source>
</evidence>
<sequence length="498" mass="54535">MQTDVLSSTLRELKTFTQKSSDLFNTTRSTQEHELNDLKRKSKKSSTKGKGKSSETDSSSIHQTDIERDSDNESSTGLSSDIDFPEGGMKAWCAVLGSFLGLTNCFGCINSTSAIETYIARNQLNDVSASVVGWIFSIYMCVALLCGILTGDLFDRKGPRLPIFFGGVTSFIGIFITGNCSEIYQFILAFGIVAGLGNALQFSSLVGIIGHYFNKRRGIAIGIATIGGSVGGAIFPIMLRKLYSSLGFAWAMRIFAFVLLFLDIGAFLLITPRFPPKKNPTSNEKLSKKLVGFFKKTLDIDAFKDPRFLFCVLAVTFSEVFLVTSMTYYGSYALFRGNSEDTSYLLITIMNASGIIARAIAGYLSDKIGKFNLMTVMIFFSSVFCLIIWLPFGHLTGGLYAFSVAYGIASAAVLSLTPLCVSQISRVEDFGKKYSTCYFVVAIGTLVGIPISGAFIGANPTVKDYNNFIIFVSVLGFTGVVFWIVSRWFAVKHKFCIY</sequence>
<evidence type="ECO:0000256" key="4">
    <source>
        <dbReference type="SAM" id="Phobius"/>
    </source>
</evidence>
<feature type="transmembrane region" description="Helical" evidence="4">
    <location>
        <begin position="218"/>
        <end position="238"/>
    </location>
</feature>
<feature type="transmembrane region" description="Helical" evidence="4">
    <location>
        <begin position="342"/>
        <end position="364"/>
    </location>
</feature>
<evidence type="ECO:0000313" key="6">
    <source>
        <dbReference type="EMBL" id="GMM36422.1"/>
    </source>
</evidence>
<feature type="transmembrane region" description="Helical" evidence="4">
    <location>
        <begin position="161"/>
        <end position="177"/>
    </location>
</feature>
<reference evidence="6 7" key="1">
    <citation type="journal article" date="2023" name="Elife">
        <title>Identification of key yeast species and microbe-microbe interactions impacting larval growth of Drosophila in the wild.</title>
        <authorList>
            <person name="Mure A."/>
            <person name="Sugiura Y."/>
            <person name="Maeda R."/>
            <person name="Honda K."/>
            <person name="Sakurai N."/>
            <person name="Takahashi Y."/>
            <person name="Watada M."/>
            <person name="Katoh T."/>
            <person name="Gotoh A."/>
            <person name="Gotoh Y."/>
            <person name="Taniguchi I."/>
            <person name="Nakamura K."/>
            <person name="Hayashi T."/>
            <person name="Katayama T."/>
            <person name="Uemura T."/>
            <person name="Hattori Y."/>
        </authorList>
    </citation>
    <scope>NUCLEOTIDE SEQUENCE [LARGE SCALE GENOMIC DNA]</scope>
    <source>
        <strain evidence="6 7">SC-9</strain>
    </source>
</reference>
<gene>
    <name evidence="6" type="ORF">DASC09_037470</name>
</gene>
<dbReference type="SUPFAM" id="SSF103473">
    <property type="entry name" value="MFS general substrate transporter"/>
    <property type="match status" value="1"/>
</dbReference>